<accession>A0A927B5I6</accession>
<dbReference type="InterPro" id="IPR019060">
    <property type="entry name" value="DUF2382"/>
</dbReference>
<keyword evidence="3" id="KW-1185">Reference proteome</keyword>
<protein>
    <submittedName>
        <fullName evidence="2">YsnF/AvaK domain-containing protein</fullName>
    </submittedName>
</protein>
<evidence type="ECO:0000313" key="2">
    <source>
        <dbReference type="EMBL" id="MBD2755774.1"/>
    </source>
</evidence>
<dbReference type="InterPro" id="IPR052967">
    <property type="entry name" value="Stress_Response_Assoc"/>
</dbReference>
<dbReference type="Proteomes" id="UP000653797">
    <property type="component" value="Unassembled WGS sequence"/>
</dbReference>
<proteinExistence type="predicted"/>
<reference evidence="2" key="1">
    <citation type="submission" date="2020-09" db="EMBL/GenBank/DDBJ databases">
        <authorList>
            <person name="Kim M.K."/>
        </authorList>
    </citation>
    <scope>NUCLEOTIDE SEQUENCE</scope>
    <source>
        <strain evidence="2">BT704</strain>
    </source>
</reference>
<dbReference type="EMBL" id="JACXAA010000009">
    <property type="protein sequence ID" value="MBD2755774.1"/>
    <property type="molecule type" value="Genomic_DNA"/>
</dbReference>
<evidence type="ECO:0000259" key="1">
    <source>
        <dbReference type="Pfam" id="PF09557"/>
    </source>
</evidence>
<dbReference type="AlphaFoldDB" id="A0A927B5I6"/>
<dbReference type="Pfam" id="PF09557">
    <property type="entry name" value="DUF2382"/>
    <property type="match status" value="1"/>
</dbReference>
<dbReference type="RefSeq" id="WP_191041392.1">
    <property type="nucleotide sequence ID" value="NZ_JACXAA010000009.1"/>
</dbReference>
<sequence>MNPIDEFGQLTDSPFSVTADPASSGTIRIPLIEEQLQVGTQTVETGRVTLTKTVHETDEVVTVPLQQEEYAVERIALNQYVNELPITRQEGDTTIYPVVKEVLVVQKRLLLVEEIRVTRQQTQTEETQTVRLRREDITVERTPLHPERPV</sequence>
<name>A0A927B5I6_9BACT</name>
<gene>
    <name evidence="2" type="ORF">IC230_22920</name>
</gene>
<dbReference type="PANTHER" id="PTHR38463:SF1">
    <property type="entry name" value="STRESS RESPONSE PROTEIN YSNF"/>
    <property type="match status" value="1"/>
</dbReference>
<comment type="caution">
    <text evidence="2">The sequence shown here is derived from an EMBL/GenBank/DDBJ whole genome shotgun (WGS) entry which is preliminary data.</text>
</comment>
<evidence type="ECO:0000313" key="3">
    <source>
        <dbReference type="Proteomes" id="UP000653797"/>
    </source>
</evidence>
<organism evidence="2 3">
    <name type="scientific">Spirosoma validum</name>
    <dbReference type="NCBI Taxonomy" id="2771355"/>
    <lineage>
        <taxon>Bacteria</taxon>
        <taxon>Pseudomonadati</taxon>
        <taxon>Bacteroidota</taxon>
        <taxon>Cytophagia</taxon>
        <taxon>Cytophagales</taxon>
        <taxon>Cytophagaceae</taxon>
        <taxon>Spirosoma</taxon>
    </lineage>
</organism>
<feature type="domain" description="DUF2382" evidence="1">
    <location>
        <begin position="29"/>
        <end position="139"/>
    </location>
</feature>
<dbReference type="PANTHER" id="PTHR38463">
    <property type="entry name" value="STRESS RESPONSE PROTEIN YSNF"/>
    <property type="match status" value="1"/>
</dbReference>